<evidence type="ECO:0000256" key="1">
    <source>
        <dbReference type="ARBA" id="ARBA00009437"/>
    </source>
</evidence>
<comment type="similarity">
    <text evidence="1">Belongs to the LysR transcriptional regulatory family.</text>
</comment>
<evidence type="ECO:0000259" key="5">
    <source>
        <dbReference type="PROSITE" id="PS50931"/>
    </source>
</evidence>
<evidence type="ECO:0000313" key="7">
    <source>
        <dbReference type="Proteomes" id="UP000616499"/>
    </source>
</evidence>
<evidence type="ECO:0000256" key="4">
    <source>
        <dbReference type="ARBA" id="ARBA00023163"/>
    </source>
</evidence>
<evidence type="ECO:0000313" key="6">
    <source>
        <dbReference type="EMBL" id="GGM16454.1"/>
    </source>
</evidence>
<dbReference type="InterPro" id="IPR005119">
    <property type="entry name" value="LysR_subst-bd"/>
</dbReference>
<keyword evidence="7" id="KW-1185">Reference proteome</keyword>
<keyword evidence="2" id="KW-0805">Transcription regulation</keyword>
<dbReference type="RefSeq" id="WP_188866861.1">
    <property type="nucleotide sequence ID" value="NZ_BMNW01000006.1"/>
</dbReference>
<dbReference type="Pfam" id="PF03466">
    <property type="entry name" value="LysR_substrate"/>
    <property type="match status" value="1"/>
</dbReference>
<dbReference type="InterPro" id="IPR036388">
    <property type="entry name" value="WH-like_DNA-bd_sf"/>
</dbReference>
<organism evidence="6 7">
    <name type="scientific">Pseudomonas asuensis</name>
    <dbReference type="NCBI Taxonomy" id="1825787"/>
    <lineage>
        <taxon>Bacteria</taxon>
        <taxon>Pseudomonadati</taxon>
        <taxon>Pseudomonadota</taxon>
        <taxon>Gammaproteobacteria</taxon>
        <taxon>Pseudomonadales</taxon>
        <taxon>Pseudomonadaceae</taxon>
        <taxon>Pseudomonas</taxon>
    </lineage>
</organism>
<dbReference type="SUPFAM" id="SSF53850">
    <property type="entry name" value="Periplasmic binding protein-like II"/>
    <property type="match status" value="1"/>
</dbReference>
<protein>
    <submittedName>
        <fullName evidence="6">LysR family transcriptional regulator</fullName>
    </submittedName>
</protein>
<reference evidence="7" key="1">
    <citation type="journal article" date="2019" name="Int. J. Syst. Evol. Microbiol.">
        <title>The Global Catalogue of Microorganisms (GCM) 10K type strain sequencing project: providing services to taxonomists for standard genome sequencing and annotation.</title>
        <authorList>
            <consortium name="The Broad Institute Genomics Platform"/>
            <consortium name="The Broad Institute Genome Sequencing Center for Infectious Disease"/>
            <person name="Wu L."/>
            <person name="Ma J."/>
        </authorList>
    </citation>
    <scope>NUCLEOTIDE SEQUENCE [LARGE SCALE GENOMIC DNA]</scope>
    <source>
        <strain evidence="7">JCM 13501</strain>
    </source>
</reference>
<dbReference type="Proteomes" id="UP000616499">
    <property type="component" value="Unassembled WGS sequence"/>
</dbReference>
<proteinExistence type="inferred from homology"/>
<name>A0ABQ2GXG8_9PSED</name>
<comment type="caution">
    <text evidence="6">The sequence shown here is derived from an EMBL/GenBank/DDBJ whole genome shotgun (WGS) entry which is preliminary data.</text>
</comment>
<keyword evidence="4" id="KW-0804">Transcription</keyword>
<dbReference type="InterPro" id="IPR000847">
    <property type="entry name" value="LysR_HTH_N"/>
</dbReference>
<dbReference type="InterPro" id="IPR036390">
    <property type="entry name" value="WH_DNA-bd_sf"/>
</dbReference>
<dbReference type="InterPro" id="IPR058163">
    <property type="entry name" value="LysR-type_TF_proteobact-type"/>
</dbReference>
<dbReference type="SUPFAM" id="SSF46785">
    <property type="entry name" value="Winged helix' DNA-binding domain"/>
    <property type="match status" value="1"/>
</dbReference>
<evidence type="ECO:0000256" key="3">
    <source>
        <dbReference type="ARBA" id="ARBA00023125"/>
    </source>
</evidence>
<keyword evidence="3" id="KW-0238">DNA-binding</keyword>
<accession>A0ABQ2GXG8</accession>
<gene>
    <name evidence="6" type="ORF">GCM10009425_29230</name>
</gene>
<dbReference type="PROSITE" id="PS50931">
    <property type="entry name" value="HTH_LYSR"/>
    <property type="match status" value="1"/>
</dbReference>
<dbReference type="PANTHER" id="PTHR30537:SF35">
    <property type="entry name" value="TRANSCRIPTIONAL REGULATORY PROTEIN"/>
    <property type="match status" value="1"/>
</dbReference>
<dbReference type="Gene3D" id="3.40.190.290">
    <property type="match status" value="1"/>
</dbReference>
<evidence type="ECO:0000256" key="2">
    <source>
        <dbReference type="ARBA" id="ARBA00023015"/>
    </source>
</evidence>
<feature type="domain" description="HTH lysR-type" evidence="5">
    <location>
        <begin position="1"/>
        <end position="58"/>
    </location>
</feature>
<dbReference type="EMBL" id="BMNW01000006">
    <property type="protein sequence ID" value="GGM16454.1"/>
    <property type="molecule type" value="Genomic_DNA"/>
</dbReference>
<dbReference type="Pfam" id="PF00126">
    <property type="entry name" value="HTH_1"/>
    <property type="match status" value="1"/>
</dbReference>
<sequence length="292" mass="32522">MQFEDLRLFVATINEQSFTAAAEKLGLSKQYVSRRTMALEEELGVRLLNRTTRSLKPTDLGMTLYERAVQILDDVNETQELVSSQGVNVRGTLRVSAPMTFGTLHISPLLPKFMQENPLINLELDLNDRAVDLVAEGYDMGIRGGILEDSTLIAKRLMDIPMAACASPEYLKQHSTPETPDDLRHHECLLYGHVKSVEWKFQTQGQLVCVPVKGKLRTNNGEVVRDAAVAGLGIAYLPVFIVNNALNDGRLVPVLQAHQPPTSAFYAVYPQHRQSSRAVQAFANFLREHLAV</sequence>
<dbReference type="CDD" id="cd08422">
    <property type="entry name" value="PBP2_CrgA_like"/>
    <property type="match status" value="1"/>
</dbReference>
<dbReference type="Gene3D" id="1.10.10.10">
    <property type="entry name" value="Winged helix-like DNA-binding domain superfamily/Winged helix DNA-binding domain"/>
    <property type="match status" value="1"/>
</dbReference>
<dbReference type="PANTHER" id="PTHR30537">
    <property type="entry name" value="HTH-TYPE TRANSCRIPTIONAL REGULATOR"/>
    <property type="match status" value="1"/>
</dbReference>